<keyword evidence="2" id="KW-0813">Transport</keyword>
<evidence type="ECO:0000256" key="6">
    <source>
        <dbReference type="ARBA" id="ARBA00023136"/>
    </source>
</evidence>
<proteinExistence type="predicted"/>
<feature type="transmembrane region" description="Helical" evidence="7">
    <location>
        <begin position="61"/>
        <end position="79"/>
    </location>
</feature>
<feature type="transmembrane region" description="Helical" evidence="7">
    <location>
        <begin position="91"/>
        <end position="112"/>
    </location>
</feature>
<accession>A0A7S1A5J7</accession>
<dbReference type="AlphaFoldDB" id="A0A7S1A5J7"/>
<evidence type="ECO:0000256" key="7">
    <source>
        <dbReference type="SAM" id="Phobius"/>
    </source>
</evidence>
<evidence type="ECO:0000256" key="5">
    <source>
        <dbReference type="ARBA" id="ARBA00023065"/>
    </source>
</evidence>
<organism evidence="8">
    <name type="scientific">Noctiluca scintillans</name>
    <name type="common">Sea sparkle</name>
    <name type="synonym">Red tide dinoflagellate</name>
    <dbReference type="NCBI Taxonomy" id="2966"/>
    <lineage>
        <taxon>Eukaryota</taxon>
        <taxon>Sar</taxon>
        <taxon>Alveolata</taxon>
        <taxon>Dinophyceae</taxon>
        <taxon>Noctilucales</taxon>
        <taxon>Noctilucaceae</taxon>
        <taxon>Noctiluca</taxon>
    </lineage>
</organism>
<reference evidence="8" key="1">
    <citation type="submission" date="2021-01" db="EMBL/GenBank/DDBJ databases">
        <authorList>
            <person name="Corre E."/>
            <person name="Pelletier E."/>
            <person name="Niang G."/>
            <person name="Scheremetjew M."/>
            <person name="Finn R."/>
            <person name="Kale V."/>
            <person name="Holt S."/>
            <person name="Cochrane G."/>
            <person name="Meng A."/>
            <person name="Brown T."/>
            <person name="Cohen L."/>
        </authorList>
    </citation>
    <scope>NUCLEOTIDE SEQUENCE</scope>
</reference>
<evidence type="ECO:0000256" key="4">
    <source>
        <dbReference type="ARBA" id="ARBA00022989"/>
    </source>
</evidence>
<comment type="subcellular location">
    <subcellularLocation>
        <location evidence="1">Membrane</location>
        <topology evidence="1">Multi-pass membrane protein</topology>
    </subcellularLocation>
</comment>
<dbReference type="PANTHER" id="PTHR33281">
    <property type="entry name" value="UPF0187 PROTEIN YNEE"/>
    <property type="match status" value="1"/>
</dbReference>
<evidence type="ECO:0000256" key="3">
    <source>
        <dbReference type="ARBA" id="ARBA00022692"/>
    </source>
</evidence>
<dbReference type="PANTHER" id="PTHR33281:SF20">
    <property type="match status" value="1"/>
</dbReference>
<keyword evidence="5" id="KW-0406">Ion transport</keyword>
<evidence type="ECO:0008006" key="9">
    <source>
        <dbReference type="Google" id="ProtNLM"/>
    </source>
</evidence>
<dbReference type="Pfam" id="PF25539">
    <property type="entry name" value="Bestrophin_2"/>
    <property type="match status" value="1"/>
</dbReference>
<dbReference type="GO" id="GO:0005254">
    <property type="term" value="F:chloride channel activity"/>
    <property type="evidence" value="ECO:0007669"/>
    <property type="project" value="InterPro"/>
</dbReference>
<gene>
    <name evidence="8" type="ORF">NSCI0253_LOCUS17485</name>
</gene>
<dbReference type="EMBL" id="HBFQ01024728">
    <property type="protein sequence ID" value="CAD8843137.1"/>
    <property type="molecule type" value="Transcribed_RNA"/>
</dbReference>
<keyword evidence="6 7" id="KW-0472">Membrane</keyword>
<dbReference type="GO" id="GO:0016020">
    <property type="term" value="C:membrane"/>
    <property type="evidence" value="ECO:0007669"/>
    <property type="project" value="UniProtKB-SubCell"/>
</dbReference>
<dbReference type="InterPro" id="IPR044669">
    <property type="entry name" value="YneE/VCCN1/2-like"/>
</dbReference>
<name>A0A7S1A5J7_NOCSC</name>
<keyword evidence="4 7" id="KW-1133">Transmembrane helix</keyword>
<protein>
    <recommendedName>
        <fullName evidence="9">Bestrophin homolog</fullName>
    </recommendedName>
</protein>
<evidence type="ECO:0000256" key="2">
    <source>
        <dbReference type="ARBA" id="ARBA00022448"/>
    </source>
</evidence>
<evidence type="ECO:0000313" key="8">
    <source>
        <dbReference type="EMBL" id="CAD8843137.1"/>
    </source>
</evidence>
<evidence type="ECO:0000256" key="1">
    <source>
        <dbReference type="ARBA" id="ARBA00004141"/>
    </source>
</evidence>
<sequence>MQTASVKKSTVIYQWISNLMDEAQRNGVLVAPPPLLTRAFNAMENGLQDYHVAMKLADTPFPFPYTAGMEVLLTVHFFLTPVITTIWTDSVFLMVLFTFFSVWSVWMLHLVAGELENPFGLDDTDLHMGEIQKDINSTLRLLFDNTCQHVPHISSGVNIDHLQHNSAHFSGLPSVVEDADARCVSSAYRPEASGPREMVMNVVTSIVMNRDA</sequence>
<keyword evidence="3 7" id="KW-0812">Transmembrane</keyword>